<evidence type="ECO:0000313" key="4">
    <source>
        <dbReference type="EnsemblMetazoa" id="CapteP193238"/>
    </source>
</evidence>
<dbReference type="EMBL" id="AMQN01007714">
    <property type="status" value="NOT_ANNOTATED_CDS"/>
    <property type="molecule type" value="Genomic_DNA"/>
</dbReference>
<dbReference type="AlphaFoldDB" id="R7UHV1"/>
<organism evidence="3">
    <name type="scientific">Capitella teleta</name>
    <name type="common">Polychaete worm</name>
    <dbReference type="NCBI Taxonomy" id="283909"/>
    <lineage>
        <taxon>Eukaryota</taxon>
        <taxon>Metazoa</taxon>
        <taxon>Spiralia</taxon>
        <taxon>Lophotrochozoa</taxon>
        <taxon>Annelida</taxon>
        <taxon>Polychaeta</taxon>
        <taxon>Sedentaria</taxon>
        <taxon>Scolecida</taxon>
        <taxon>Capitellidae</taxon>
        <taxon>Capitella</taxon>
    </lineage>
</organism>
<feature type="coiled-coil region" evidence="1">
    <location>
        <begin position="252"/>
        <end position="300"/>
    </location>
</feature>
<keyword evidence="5" id="KW-1185">Reference proteome</keyword>
<dbReference type="Gene3D" id="1.10.533.10">
    <property type="entry name" value="Death Domain, Fas"/>
    <property type="match status" value="1"/>
</dbReference>
<evidence type="ECO:0000313" key="5">
    <source>
        <dbReference type="Proteomes" id="UP000014760"/>
    </source>
</evidence>
<reference evidence="3 5" key="2">
    <citation type="journal article" date="2013" name="Nature">
        <title>Insights into bilaterian evolution from three spiralian genomes.</title>
        <authorList>
            <person name="Simakov O."/>
            <person name="Marletaz F."/>
            <person name="Cho S.J."/>
            <person name="Edsinger-Gonzales E."/>
            <person name="Havlak P."/>
            <person name="Hellsten U."/>
            <person name="Kuo D.H."/>
            <person name="Larsson T."/>
            <person name="Lv J."/>
            <person name="Arendt D."/>
            <person name="Savage R."/>
            <person name="Osoegawa K."/>
            <person name="de Jong P."/>
            <person name="Grimwood J."/>
            <person name="Chapman J.A."/>
            <person name="Shapiro H."/>
            <person name="Aerts A."/>
            <person name="Otillar R.P."/>
            <person name="Terry A.Y."/>
            <person name="Boore J.L."/>
            <person name="Grigoriev I.V."/>
            <person name="Lindberg D.R."/>
            <person name="Seaver E.C."/>
            <person name="Weisblat D.A."/>
            <person name="Putnam N.H."/>
            <person name="Rokhsar D.S."/>
        </authorList>
    </citation>
    <scope>NUCLEOTIDE SEQUENCE</scope>
    <source>
        <strain evidence="3 5">I ESC-2004</strain>
    </source>
</reference>
<proteinExistence type="predicted"/>
<dbReference type="HOGENOM" id="CLU_441661_0_0_1"/>
<name>R7UHV1_CAPTE</name>
<feature type="domain" description="Death" evidence="2">
    <location>
        <begin position="497"/>
        <end position="555"/>
    </location>
</feature>
<keyword evidence="1" id="KW-0175">Coiled coil</keyword>
<accession>R7UHV1</accession>
<dbReference type="EnsemblMetazoa" id="CapteT193238">
    <property type="protein sequence ID" value="CapteP193238"/>
    <property type="gene ID" value="CapteG193238"/>
</dbReference>
<sequence>MPFFKANRKNRDLLSLEQNPQNNLASIRSILRFSVRDIEQKLEKIECAYFGVCKQDQLKMLTSWANGLRKVMESSHATVISSSDQMDDLMKKVSDPAHRFGVDAFEVNRVKEVYRRTLDTVPHKFQSLVKDIESVVLKTAMYCLSFYDMDEHELHYLDTGFNYETQIRTIRDTIKENVNNITNSVGKFKSGAFITSDLSPEVKELARKANCLHAPFLLLVPAAVQNIHCACAALVTWIKTDESYSVFITHDVAELEGRKKELEKAAQARHEKYHHLLFRLKHLQCECEKLSTDLHRLSDRDSELIVEEEFLINQSNDMQVEIENKEYRRDELIKNASNIHPEVMFEKYSELCEELRDLKSRLPVTKRRLNAVQYKIAWIREKKKELDVEEKKLHEVEKEMKELTDAKTEEEVEQKHVTTLLEKARKIHSLKASPDVVQKIFHGMPVTTNKSRLPGQCSKNDPFEKACQVVAQHIEGDGGRLYRSLPFFPYRGSSMVDEDIRVVTAAASRKTSQQVSLLLLDRWRRHHTRARIEDLKQTLKKIHRNDVIAIINHQLHPPRPPTPTEEVIPDFLDESLIPYWKEIEKYDQLKAAKKITV</sequence>
<dbReference type="OMA" id="MCKSAND"/>
<evidence type="ECO:0000256" key="1">
    <source>
        <dbReference type="SAM" id="Coils"/>
    </source>
</evidence>
<evidence type="ECO:0000313" key="3">
    <source>
        <dbReference type="EMBL" id="ELU05790.1"/>
    </source>
</evidence>
<dbReference type="GO" id="GO:0007165">
    <property type="term" value="P:signal transduction"/>
    <property type="evidence" value="ECO:0007669"/>
    <property type="project" value="InterPro"/>
</dbReference>
<dbReference type="InterPro" id="IPR011029">
    <property type="entry name" value="DEATH-like_dom_sf"/>
</dbReference>
<evidence type="ECO:0000259" key="2">
    <source>
        <dbReference type="PROSITE" id="PS50017"/>
    </source>
</evidence>
<dbReference type="InterPro" id="IPR000488">
    <property type="entry name" value="Death_dom"/>
</dbReference>
<dbReference type="OrthoDB" id="6074739at2759"/>
<protein>
    <recommendedName>
        <fullName evidence="2">Death domain-containing protein</fullName>
    </recommendedName>
</protein>
<reference evidence="4" key="3">
    <citation type="submission" date="2015-06" db="UniProtKB">
        <authorList>
            <consortium name="EnsemblMetazoa"/>
        </authorList>
    </citation>
    <scope>IDENTIFICATION</scope>
</reference>
<dbReference type="PROSITE" id="PS50017">
    <property type="entry name" value="DEATH_DOMAIN"/>
    <property type="match status" value="1"/>
</dbReference>
<gene>
    <name evidence="3" type="ORF">CAPTEDRAFT_193238</name>
</gene>
<feature type="coiled-coil region" evidence="1">
    <location>
        <begin position="379"/>
        <end position="413"/>
    </location>
</feature>
<dbReference type="Proteomes" id="UP000014760">
    <property type="component" value="Unassembled WGS sequence"/>
</dbReference>
<reference evidence="5" key="1">
    <citation type="submission" date="2012-12" db="EMBL/GenBank/DDBJ databases">
        <authorList>
            <person name="Hellsten U."/>
            <person name="Grimwood J."/>
            <person name="Chapman J.A."/>
            <person name="Shapiro H."/>
            <person name="Aerts A."/>
            <person name="Otillar R.P."/>
            <person name="Terry A.Y."/>
            <person name="Boore J.L."/>
            <person name="Simakov O."/>
            <person name="Marletaz F."/>
            <person name="Cho S.-J."/>
            <person name="Edsinger-Gonzales E."/>
            <person name="Havlak P."/>
            <person name="Kuo D.-H."/>
            <person name="Larsson T."/>
            <person name="Lv J."/>
            <person name="Arendt D."/>
            <person name="Savage R."/>
            <person name="Osoegawa K."/>
            <person name="de Jong P."/>
            <person name="Lindberg D.R."/>
            <person name="Seaver E.C."/>
            <person name="Weisblat D.A."/>
            <person name="Putnam N.H."/>
            <person name="Grigoriev I.V."/>
            <person name="Rokhsar D.S."/>
        </authorList>
    </citation>
    <scope>NUCLEOTIDE SEQUENCE</scope>
    <source>
        <strain evidence="5">I ESC-2004</strain>
    </source>
</reference>
<dbReference type="EMBL" id="KB301235">
    <property type="protein sequence ID" value="ELU05790.1"/>
    <property type="molecule type" value="Genomic_DNA"/>
</dbReference>